<accession>A0A532US37</accession>
<dbReference type="Gene3D" id="3.10.20.30">
    <property type="match status" value="1"/>
</dbReference>
<dbReference type="EMBL" id="NJBN01000012">
    <property type="protein sequence ID" value="TKJ37617.1"/>
    <property type="molecule type" value="Genomic_DNA"/>
</dbReference>
<dbReference type="InterPro" id="IPR012675">
    <property type="entry name" value="Beta-grasp_dom_sf"/>
</dbReference>
<keyword evidence="4" id="KW-0408">Iron</keyword>
<dbReference type="Proteomes" id="UP000319619">
    <property type="component" value="Unassembled WGS sequence"/>
</dbReference>
<evidence type="ECO:0000256" key="1">
    <source>
        <dbReference type="ARBA" id="ARBA00022714"/>
    </source>
</evidence>
<keyword evidence="3" id="KW-0560">Oxidoreductase</keyword>
<dbReference type="InterPro" id="IPR036010">
    <property type="entry name" value="2Fe-2S_ferredoxin-like_sf"/>
</dbReference>
<evidence type="ECO:0000256" key="4">
    <source>
        <dbReference type="ARBA" id="ARBA00023004"/>
    </source>
</evidence>
<keyword evidence="2" id="KW-0479">Metal-binding</keyword>
<name>A0A532US37_UNCL8</name>
<dbReference type="PANTHER" id="PTHR44379">
    <property type="entry name" value="OXIDOREDUCTASE WITH IRON-SULFUR SUBUNIT"/>
    <property type="match status" value="1"/>
</dbReference>
<dbReference type="InterPro" id="IPR036884">
    <property type="entry name" value="2Fe-2S-bd_dom_sf"/>
</dbReference>
<dbReference type="Pfam" id="PF00111">
    <property type="entry name" value="Fer2"/>
    <property type="match status" value="1"/>
</dbReference>
<dbReference type="InterPro" id="IPR002888">
    <property type="entry name" value="2Fe-2S-bd"/>
</dbReference>
<sequence>MTITINGKATEVLDALVEMNLLLFLREELRLTGAKIGCGKGFCGTCTILIDNKPVKSCQKKVLDVADKWITTIEGMAEPDGTLHPLQQAFIDAGAIQCGYCTPGMVLIGHAFLLKNPSPSRNDIRKAISPNLCRCTGYQQIIDAVEAAVGCYK</sequence>
<keyword evidence="5" id="KW-0411">Iron-sulfur</keyword>
<dbReference type="SUPFAM" id="SSF47741">
    <property type="entry name" value="CO dehydrogenase ISP C-domain like"/>
    <property type="match status" value="1"/>
</dbReference>
<evidence type="ECO:0000313" key="7">
    <source>
        <dbReference type="EMBL" id="TKJ37617.1"/>
    </source>
</evidence>
<keyword evidence="1" id="KW-0001">2Fe-2S</keyword>
<comment type="caution">
    <text evidence="7">The sequence shown here is derived from an EMBL/GenBank/DDBJ whole genome shotgun (WGS) entry which is preliminary data.</text>
</comment>
<dbReference type="PROSITE" id="PS00197">
    <property type="entry name" value="2FE2S_FER_1"/>
    <property type="match status" value="1"/>
</dbReference>
<dbReference type="InterPro" id="IPR006058">
    <property type="entry name" value="2Fe2S_fd_BS"/>
</dbReference>
<dbReference type="InterPro" id="IPR051452">
    <property type="entry name" value="Diverse_Oxidoreductases"/>
</dbReference>
<dbReference type="Gene3D" id="1.10.150.120">
    <property type="entry name" value="[2Fe-2S]-binding domain"/>
    <property type="match status" value="1"/>
</dbReference>
<organism evidence="7 8">
    <name type="scientific">candidate division LCP-89 bacterium B3_LCP</name>
    <dbReference type="NCBI Taxonomy" id="2012998"/>
    <lineage>
        <taxon>Bacteria</taxon>
        <taxon>Pseudomonadati</taxon>
        <taxon>Bacteria division LCP-89</taxon>
    </lineage>
</organism>
<dbReference type="Pfam" id="PF01799">
    <property type="entry name" value="Fer2_2"/>
    <property type="match status" value="1"/>
</dbReference>
<dbReference type="PANTHER" id="PTHR44379:SF5">
    <property type="entry name" value="OXIDOREDUCTASE WITH IRON-SULFUR SUBUNIT"/>
    <property type="match status" value="1"/>
</dbReference>
<gene>
    <name evidence="7" type="ORF">CEE37_13985</name>
</gene>
<dbReference type="GO" id="GO:0051537">
    <property type="term" value="F:2 iron, 2 sulfur cluster binding"/>
    <property type="evidence" value="ECO:0007669"/>
    <property type="project" value="UniProtKB-KW"/>
</dbReference>
<dbReference type="PROSITE" id="PS51085">
    <property type="entry name" value="2FE2S_FER_2"/>
    <property type="match status" value="1"/>
</dbReference>
<proteinExistence type="predicted"/>
<dbReference type="GO" id="GO:0046872">
    <property type="term" value="F:metal ion binding"/>
    <property type="evidence" value="ECO:0007669"/>
    <property type="project" value="UniProtKB-KW"/>
</dbReference>
<reference evidence="7 8" key="1">
    <citation type="submission" date="2017-06" db="EMBL/GenBank/DDBJ databases">
        <title>Novel microbial phyla capable of carbon fixation and sulfur reduction in deep-sea sediments.</title>
        <authorList>
            <person name="Huang J."/>
            <person name="Baker B."/>
            <person name="Wang Y."/>
        </authorList>
    </citation>
    <scope>NUCLEOTIDE SEQUENCE [LARGE SCALE GENOMIC DNA]</scope>
    <source>
        <strain evidence="7">B3_LCP</strain>
    </source>
</reference>
<evidence type="ECO:0000256" key="2">
    <source>
        <dbReference type="ARBA" id="ARBA00022723"/>
    </source>
</evidence>
<evidence type="ECO:0000313" key="8">
    <source>
        <dbReference type="Proteomes" id="UP000319619"/>
    </source>
</evidence>
<protein>
    <submittedName>
        <fullName evidence="7">Xanthine dehydrogenase</fullName>
    </submittedName>
</protein>
<evidence type="ECO:0000259" key="6">
    <source>
        <dbReference type="PROSITE" id="PS51085"/>
    </source>
</evidence>
<dbReference type="AlphaFoldDB" id="A0A532US37"/>
<evidence type="ECO:0000256" key="5">
    <source>
        <dbReference type="ARBA" id="ARBA00023014"/>
    </source>
</evidence>
<dbReference type="InterPro" id="IPR001041">
    <property type="entry name" value="2Fe-2S_ferredoxin-type"/>
</dbReference>
<evidence type="ECO:0000256" key="3">
    <source>
        <dbReference type="ARBA" id="ARBA00023002"/>
    </source>
</evidence>
<dbReference type="GO" id="GO:0016491">
    <property type="term" value="F:oxidoreductase activity"/>
    <property type="evidence" value="ECO:0007669"/>
    <property type="project" value="UniProtKB-KW"/>
</dbReference>
<dbReference type="SUPFAM" id="SSF54292">
    <property type="entry name" value="2Fe-2S ferredoxin-like"/>
    <property type="match status" value="1"/>
</dbReference>
<feature type="domain" description="2Fe-2S ferredoxin-type" evidence="6">
    <location>
        <begin position="1"/>
        <end position="76"/>
    </location>
</feature>